<evidence type="ECO:0000256" key="6">
    <source>
        <dbReference type="ARBA" id="ARBA00044504"/>
    </source>
</evidence>
<dbReference type="AlphaFoldDB" id="A0AAD2E8J2"/>
<name>A0AAD2E8J2_9LAMI</name>
<gene>
    <name evidence="8" type="ORF">FPE_LOCUS26151</name>
</gene>
<comment type="subcellular location">
    <subcellularLocation>
        <location evidence="1">Membrane</location>
        <topology evidence="1">Multi-pass membrane protein</topology>
    </subcellularLocation>
</comment>
<dbReference type="GO" id="GO:0022857">
    <property type="term" value="F:transmembrane transporter activity"/>
    <property type="evidence" value="ECO:0007669"/>
    <property type="project" value="InterPro"/>
</dbReference>
<reference evidence="8" key="1">
    <citation type="submission" date="2023-05" db="EMBL/GenBank/DDBJ databases">
        <authorList>
            <person name="Huff M."/>
        </authorList>
    </citation>
    <scope>NUCLEOTIDE SEQUENCE</scope>
</reference>
<keyword evidence="3 7" id="KW-0812">Transmembrane</keyword>
<dbReference type="Gene3D" id="1.20.1250.20">
    <property type="entry name" value="MFS general substrate transporter like domains"/>
    <property type="match status" value="1"/>
</dbReference>
<feature type="transmembrane region" description="Helical" evidence="7">
    <location>
        <begin position="120"/>
        <end position="141"/>
    </location>
</feature>
<protein>
    <submittedName>
        <fullName evidence="8">Uncharacterized protein</fullName>
    </submittedName>
</protein>
<evidence type="ECO:0000313" key="9">
    <source>
        <dbReference type="Proteomes" id="UP000834106"/>
    </source>
</evidence>
<keyword evidence="9" id="KW-1185">Reference proteome</keyword>
<evidence type="ECO:0000256" key="4">
    <source>
        <dbReference type="ARBA" id="ARBA00022989"/>
    </source>
</evidence>
<sequence length="232" mass="25665">MRPLAIEEDDDNFANAGTVDYSNKPANKKKTVNWKTCHFILGNDTIDIISNSPLPEANLMQERLGLSHVSHPTVQINLMTLMGLKRSSKVLSSVVSIFQSISGALIASSVLVWIQVNIGWGWGFGIPAVAMAIVEAFYFQYQKPSDSLLTRLRKVVVAALRKIRVVVPYDKTSNAESIMVGSRKLDSTDELRHGNTRWIADNMNDGTSLLFATSRLEFSKLGSFVAAAKRYT</sequence>
<evidence type="ECO:0000256" key="2">
    <source>
        <dbReference type="ARBA" id="ARBA00005982"/>
    </source>
</evidence>
<dbReference type="Proteomes" id="UP000834106">
    <property type="component" value="Chromosome 16"/>
</dbReference>
<comment type="similarity">
    <text evidence="2">Belongs to the major facilitator superfamily. Proton-dependent oligopeptide transporter (POT/PTR) (TC 2.A.17) family.</text>
</comment>
<dbReference type="Pfam" id="PF00854">
    <property type="entry name" value="PTR2"/>
    <property type="match status" value="1"/>
</dbReference>
<comment type="similarity">
    <text evidence="6">Belongs to the major facilitator superfamily. Phosphate:H(+) symporter (TC 2.A.1.9) family.</text>
</comment>
<dbReference type="GO" id="GO:0016020">
    <property type="term" value="C:membrane"/>
    <property type="evidence" value="ECO:0007669"/>
    <property type="project" value="UniProtKB-SubCell"/>
</dbReference>
<dbReference type="InterPro" id="IPR036259">
    <property type="entry name" value="MFS_trans_sf"/>
</dbReference>
<dbReference type="SUPFAM" id="SSF103473">
    <property type="entry name" value="MFS general substrate transporter"/>
    <property type="match status" value="1"/>
</dbReference>
<accession>A0AAD2E8J2</accession>
<evidence type="ECO:0000256" key="3">
    <source>
        <dbReference type="ARBA" id="ARBA00022692"/>
    </source>
</evidence>
<dbReference type="EMBL" id="OU503051">
    <property type="protein sequence ID" value="CAI9778721.1"/>
    <property type="molecule type" value="Genomic_DNA"/>
</dbReference>
<keyword evidence="4 7" id="KW-1133">Transmembrane helix</keyword>
<evidence type="ECO:0000256" key="7">
    <source>
        <dbReference type="SAM" id="Phobius"/>
    </source>
</evidence>
<proteinExistence type="inferred from homology"/>
<organism evidence="8 9">
    <name type="scientific">Fraxinus pennsylvanica</name>
    <dbReference type="NCBI Taxonomy" id="56036"/>
    <lineage>
        <taxon>Eukaryota</taxon>
        <taxon>Viridiplantae</taxon>
        <taxon>Streptophyta</taxon>
        <taxon>Embryophyta</taxon>
        <taxon>Tracheophyta</taxon>
        <taxon>Spermatophyta</taxon>
        <taxon>Magnoliopsida</taxon>
        <taxon>eudicotyledons</taxon>
        <taxon>Gunneridae</taxon>
        <taxon>Pentapetalae</taxon>
        <taxon>asterids</taxon>
        <taxon>lamiids</taxon>
        <taxon>Lamiales</taxon>
        <taxon>Oleaceae</taxon>
        <taxon>Oleeae</taxon>
        <taxon>Fraxinus</taxon>
    </lineage>
</organism>
<dbReference type="PANTHER" id="PTHR11654">
    <property type="entry name" value="OLIGOPEPTIDE TRANSPORTER-RELATED"/>
    <property type="match status" value="1"/>
</dbReference>
<evidence type="ECO:0000256" key="5">
    <source>
        <dbReference type="ARBA" id="ARBA00023136"/>
    </source>
</evidence>
<dbReference type="InterPro" id="IPR000109">
    <property type="entry name" value="POT_fam"/>
</dbReference>
<feature type="transmembrane region" description="Helical" evidence="7">
    <location>
        <begin position="90"/>
        <end position="114"/>
    </location>
</feature>
<evidence type="ECO:0000313" key="8">
    <source>
        <dbReference type="EMBL" id="CAI9778721.1"/>
    </source>
</evidence>
<evidence type="ECO:0000256" key="1">
    <source>
        <dbReference type="ARBA" id="ARBA00004141"/>
    </source>
</evidence>
<keyword evidence="5 7" id="KW-0472">Membrane</keyword>